<feature type="domain" description="Type II/III secretion system secretin-like" evidence="7">
    <location>
        <begin position="418"/>
        <end position="585"/>
    </location>
</feature>
<evidence type="ECO:0000259" key="9">
    <source>
        <dbReference type="Pfam" id="PF03958"/>
    </source>
</evidence>
<dbReference type="eggNOG" id="COG4796">
    <property type="taxonomic scope" value="Bacteria"/>
</dbReference>
<dbReference type="STRING" id="401053.AciPR4_2683"/>
<keyword evidence="5" id="KW-0813">Transport</keyword>
<dbReference type="InterPro" id="IPR050810">
    <property type="entry name" value="Bact_Secretion_Sys_Channel"/>
</dbReference>
<reference evidence="10 11" key="1">
    <citation type="journal article" date="2012" name="Stand. Genomic Sci.">
        <title>Complete genome sequence of Terriglobus saanensis type strain SP1PR4(T), an Acidobacteria from tundra soil.</title>
        <authorList>
            <person name="Rawat S.R."/>
            <person name="Mannisto M.K."/>
            <person name="Starovoytov V."/>
            <person name="Goodwin L."/>
            <person name="Nolan M."/>
            <person name="Hauser L."/>
            <person name="Land M."/>
            <person name="Davenport K.W."/>
            <person name="Woyke T."/>
            <person name="Haggblom M.M."/>
        </authorList>
    </citation>
    <scope>NUCLEOTIDE SEQUENCE</scope>
    <source>
        <strain evidence="11">ATCC BAA-1853 / DSM 23119 / SP1PR4</strain>
    </source>
</reference>
<organism evidence="10 11">
    <name type="scientific">Terriglobus saanensis (strain ATCC BAA-1853 / DSM 23119 / SP1PR4)</name>
    <dbReference type="NCBI Taxonomy" id="401053"/>
    <lineage>
        <taxon>Bacteria</taxon>
        <taxon>Pseudomonadati</taxon>
        <taxon>Acidobacteriota</taxon>
        <taxon>Terriglobia</taxon>
        <taxon>Terriglobales</taxon>
        <taxon>Acidobacteriaceae</taxon>
        <taxon>Terriglobus</taxon>
    </lineage>
</organism>
<dbReference type="CDD" id="cd08547">
    <property type="entry name" value="Type_II_cohesin"/>
    <property type="match status" value="1"/>
</dbReference>
<dbReference type="InterPro" id="IPR001775">
    <property type="entry name" value="GspD/PilQ"/>
</dbReference>
<dbReference type="PANTHER" id="PTHR30332:SF17">
    <property type="entry name" value="TYPE IV PILIATION SYSTEM PROTEIN DR_0774-RELATED"/>
    <property type="match status" value="1"/>
</dbReference>
<comment type="subcellular location">
    <subcellularLocation>
        <location evidence="5">Cell outer membrane</location>
    </subcellularLocation>
    <subcellularLocation>
        <location evidence="1">Membrane</location>
    </subcellularLocation>
</comment>
<feature type="domain" description="Cohesin" evidence="8">
    <location>
        <begin position="681"/>
        <end position="804"/>
    </location>
</feature>
<dbReference type="InterPro" id="IPR004846">
    <property type="entry name" value="T2SS/T3SS_dom"/>
</dbReference>
<dbReference type="AlphaFoldDB" id="E8V1X0"/>
<evidence type="ECO:0000256" key="6">
    <source>
        <dbReference type="SAM" id="MobiDB-lite"/>
    </source>
</evidence>
<evidence type="ECO:0000256" key="1">
    <source>
        <dbReference type="ARBA" id="ARBA00004370"/>
    </source>
</evidence>
<feature type="domain" description="NolW-like" evidence="9">
    <location>
        <begin position="288"/>
        <end position="337"/>
    </location>
</feature>
<keyword evidence="3" id="KW-0472">Membrane</keyword>
<dbReference type="GO" id="GO:0030246">
    <property type="term" value="F:carbohydrate binding"/>
    <property type="evidence" value="ECO:0007669"/>
    <property type="project" value="InterPro"/>
</dbReference>
<dbReference type="HOGENOM" id="CLU_017432_0_0_0"/>
<gene>
    <name evidence="10" type="ordered locus">AciPR4_2683</name>
</gene>
<evidence type="ECO:0000256" key="4">
    <source>
        <dbReference type="RuleBase" id="RU004003"/>
    </source>
</evidence>
<keyword evidence="2" id="KW-0732">Signal</keyword>
<dbReference type="SUPFAM" id="SSF49384">
    <property type="entry name" value="Carbohydrate-binding domain"/>
    <property type="match status" value="1"/>
</dbReference>
<keyword evidence="11" id="KW-1185">Reference proteome</keyword>
<proteinExistence type="inferred from homology"/>
<evidence type="ECO:0000259" key="8">
    <source>
        <dbReference type="Pfam" id="PF00963"/>
    </source>
</evidence>
<dbReference type="InterPro" id="IPR002102">
    <property type="entry name" value="Cohesin_dom"/>
</dbReference>
<protein>
    <submittedName>
        <fullName evidence="10">Type II and III secretion system protein</fullName>
    </submittedName>
</protein>
<evidence type="ECO:0000313" key="11">
    <source>
        <dbReference type="Proteomes" id="UP000006844"/>
    </source>
</evidence>
<dbReference type="Pfam" id="PF00963">
    <property type="entry name" value="Cohesin"/>
    <property type="match status" value="1"/>
</dbReference>
<dbReference type="KEGG" id="tsa:AciPR4_2683"/>
<dbReference type="InterPro" id="IPR019734">
    <property type="entry name" value="TPR_rpt"/>
</dbReference>
<evidence type="ECO:0000259" key="7">
    <source>
        <dbReference type="Pfam" id="PF00263"/>
    </source>
</evidence>
<accession>E8V1X0</accession>
<dbReference type="EMBL" id="CP002467">
    <property type="protein sequence ID" value="ADV83458.1"/>
    <property type="molecule type" value="Genomic_DNA"/>
</dbReference>
<dbReference type="GO" id="GO:0009306">
    <property type="term" value="P:protein secretion"/>
    <property type="evidence" value="ECO:0007669"/>
    <property type="project" value="InterPro"/>
</dbReference>
<dbReference type="Gene3D" id="2.60.40.680">
    <property type="match status" value="1"/>
</dbReference>
<dbReference type="InterPro" id="IPR005644">
    <property type="entry name" value="NolW-like"/>
</dbReference>
<dbReference type="Gene3D" id="3.30.1370.120">
    <property type="match status" value="1"/>
</dbReference>
<feature type="region of interest" description="Disordered" evidence="6">
    <location>
        <begin position="126"/>
        <end position="159"/>
    </location>
</feature>
<evidence type="ECO:0000256" key="2">
    <source>
        <dbReference type="ARBA" id="ARBA00022729"/>
    </source>
</evidence>
<dbReference type="SUPFAM" id="SSF48452">
    <property type="entry name" value="TPR-like"/>
    <property type="match status" value="1"/>
</dbReference>
<dbReference type="Pfam" id="PF03958">
    <property type="entry name" value="Secretin_N"/>
    <property type="match status" value="1"/>
</dbReference>
<evidence type="ECO:0000313" key="10">
    <source>
        <dbReference type="EMBL" id="ADV83458.1"/>
    </source>
</evidence>
<dbReference type="InterPro" id="IPR011990">
    <property type="entry name" value="TPR-like_helical_dom_sf"/>
</dbReference>
<dbReference type="InterPro" id="IPR008965">
    <property type="entry name" value="CBM2/CBM3_carb-bd_dom_sf"/>
</dbReference>
<dbReference type="SMART" id="SM00028">
    <property type="entry name" value="TPR"/>
    <property type="match status" value="2"/>
</dbReference>
<evidence type="ECO:0000256" key="3">
    <source>
        <dbReference type="ARBA" id="ARBA00023136"/>
    </source>
</evidence>
<evidence type="ECO:0000256" key="5">
    <source>
        <dbReference type="RuleBase" id="RU004004"/>
    </source>
</evidence>
<feature type="compositionally biased region" description="Polar residues" evidence="6">
    <location>
        <begin position="126"/>
        <end position="147"/>
    </location>
</feature>
<dbReference type="GO" id="GO:0000272">
    <property type="term" value="P:polysaccharide catabolic process"/>
    <property type="evidence" value="ECO:0007669"/>
    <property type="project" value="InterPro"/>
</dbReference>
<dbReference type="GO" id="GO:0015627">
    <property type="term" value="C:type II protein secretion system complex"/>
    <property type="evidence" value="ECO:0007669"/>
    <property type="project" value="TreeGrafter"/>
</dbReference>
<dbReference type="PANTHER" id="PTHR30332">
    <property type="entry name" value="PROBABLE GENERAL SECRETION PATHWAY PROTEIN D"/>
    <property type="match status" value="1"/>
</dbReference>
<dbReference type="Gene3D" id="1.25.40.10">
    <property type="entry name" value="Tetratricopeptide repeat domain"/>
    <property type="match status" value="1"/>
</dbReference>
<dbReference type="PRINTS" id="PR00811">
    <property type="entry name" value="BCTERIALGSPD"/>
</dbReference>
<dbReference type="Pfam" id="PF00263">
    <property type="entry name" value="Secretin"/>
    <property type="match status" value="1"/>
</dbReference>
<comment type="similarity">
    <text evidence="4">Belongs to the bacterial secretin family.</text>
</comment>
<sequence length="810" mass="85741">MGGRHILTLILRRAITSGKSTVLLSLLFVAFTCVVPSLSYGQTAAKWDKRGHEAELRADFDASFEAYRQAHLLKPKDLRYQTHYERMRFQASNAHLDRGRVLRQSGDPGGAMTEFARALQIDRGNQSAAQELRASQNAPNIAHVTTSAEPGGGAGVTPAGVEAQTLHQKRVRRDIESLDSPVELKPISTDPITMHMVEDSKVIYQGISKLAGLNVIFDPDYNSRRISVDLSNVSLTNALRIVGKLAGTFWSPLTENTIFVAQNNRAKHTDNDSLAVETFYLTNMSQQNDANEVVTALRNLLDPSTKVFLLASQNAIVIRATPAELVLVEKLIDDFDRIRPEVVVDVAVLEVSRDLERNLGITLPTSFSLSAQASNANSSSSSSSSTTSSSTSGLTLNTLANLNGTNFAVTLSSASVNALLSDSDTRVLQNPRVRASDGQQATLKIGSKIPVATGSTTSTLTSTATATTQFTYVDVGVNIDMTPTVHLDGQVSLKMKIEVSSQTGTTTISGVSEPIISQRVVQQVIQLKDGEPSILAGLLQQSDTKSVSGTPGLGEIPFLKYFFSSQDKKQSSDEIVFLLIPHIVRESPLTDANTRIIDSGTNQGIELRRRSPNGRLATNRDLGGDGATDLTVISQPTSAANAASAMIGQLAAQARPVAPALGDTGAAISKPSAASVIFNVVPSVANQAVGSTFQVAVMASHAADLFSAPFQLNFDPKVLSLVRVDSGELLGRDGQPAALMQRDGGSGAVSISVSRPPNAGGVTGDGSVVILTMKAIGPGDSTLTLTNLNATDSKHVSLSAVGTQAAVHVQ</sequence>
<name>E8V1X0_TERSS</name>
<dbReference type="GO" id="GO:0009279">
    <property type="term" value="C:cell outer membrane"/>
    <property type="evidence" value="ECO:0007669"/>
    <property type="project" value="UniProtKB-SubCell"/>
</dbReference>
<dbReference type="Proteomes" id="UP000006844">
    <property type="component" value="Chromosome"/>
</dbReference>
<dbReference type="InterPro" id="IPR038591">
    <property type="entry name" value="NolW-like_sf"/>
</dbReference>